<gene>
    <name evidence="4" type="ORF">KDH_46970</name>
</gene>
<feature type="compositionally biased region" description="Basic and acidic residues" evidence="2">
    <location>
        <begin position="306"/>
        <end position="318"/>
    </location>
</feature>
<dbReference type="InterPro" id="IPR036291">
    <property type="entry name" value="NAD(P)-bd_dom_sf"/>
</dbReference>
<evidence type="ECO:0000256" key="2">
    <source>
        <dbReference type="SAM" id="MobiDB-lite"/>
    </source>
</evidence>
<dbReference type="Proteomes" id="UP001344906">
    <property type="component" value="Unassembled WGS sequence"/>
</dbReference>
<proteinExistence type="predicted"/>
<feature type="compositionally biased region" description="Basic residues" evidence="2">
    <location>
        <begin position="648"/>
        <end position="664"/>
    </location>
</feature>
<dbReference type="SUPFAM" id="SSF51735">
    <property type="entry name" value="NAD(P)-binding Rossmann-fold domains"/>
    <property type="match status" value="1"/>
</dbReference>
<dbReference type="Pfam" id="PF00107">
    <property type="entry name" value="ADH_zinc_N"/>
    <property type="match status" value="1"/>
</dbReference>
<keyword evidence="1" id="KW-0560">Oxidoreductase</keyword>
<dbReference type="EMBL" id="BSRI01000002">
    <property type="protein sequence ID" value="GLV57862.1"/>
    <property type="molecule type" value="Genomic_DNA"/>
</dbReference>
<dbReference type="Gene3D" id="3.40.50.720">
    <property type="entry name" value="NAD(P)-binding Rossmann-like Domain"/>
    <property type="match status" value="1"/>
</dbReference>
<reference evidence="4 5" key="1">
    <citation type="submission" date="2023-02" db="EMBL/GenBank/DDBJ databases">
        <title>Dictyobacter halimunensis sp. nov., a new member of the class Ktedonobacteria from forest soil in a geothermal area.</title>
        <authorList>
            <person name="Rachmania M.K."/>
            <person name="Ningsih F."/>
            <person name="Sakai Y."/>
            <person name="Yabe S."/>
            <person name="Yokota A."/>
            <person name="Sjamsuridzal W."/>
        </authorList>
    </citation>
    <scope>NUCLEOTIDE SEQUENCE [LARGE SCALE GENOMIC DNA]</scope>
    <source>
        <strain evidence="4 5">S3.2.2.5</strain>
    </source>
</reference>
<keyword evidence="5" id="KW-1185">Reference proteome</keyword>
<organism evidence="4 5">
    <name type="scientific">Dictyobacter halimunensis</name>
    <dbReference type="NCBI Taxonomy" id="3026934"/>
    <lineage>
        <taxon>Bacteria</taxon>
        <taxon>Bacillati</taxon>
        <taxon>Chloroflexota</taxon>
        <taxon>Ktedonobacteria</taxon>
        <taxon>Ktedonobacterales</taxon>
        <taxon>Dictyobacteraceae</taxon>
        <taxon>Dictyobacter</taxon>
    </lineage>
</organism>
<sequence length="664" mass="72622">MLLHEQQLFRVPSSLTDEQAVMLEPVAVALHAVLRHLPRPGDRVLIIGAGTVGLLVQQIVRALVPQCEISVLARYTFQVEQATRLGAAHIIYPRDAYEGVQHATNAKLYNGMFGNKTLQGGYDVIYDTVGQKRSPFHHNTLHHALRWTRPRGTIVLVGLNLEPMSIDLTPLWQHEISLLGSLHHGTEYWPIGSHDQTSTFRVACELMQQRRITPEQLITHHFALDNYQNALSTAYKKADSRAIKVVFDYSLLPASVVPNVRASAPRIRRQSTINFMEEFDDAGEQPARTSGKLGEQKQDIPSARPYTKELAKSPRQDQADDEFDDDDTATALPAIGKHYTGHLRPYVPQSQMQGTLDQPEQQQSIPIPANSQDLSTQQEMESETQRIPQVSLVPHTEANLNLDSDATALISRASLSSEIADSTPGHPAEADAAGAFGHNETAPEVLDTPGESQELSEVGNADPAHAEGSDTELADTSTINEDDAAQDNIASPVETVTDEEIPAEAVQSEDQLAIPVEKHYSDTDVDPEQATLETEKAPTAATVTSDAQDTEVATDPSTIADPDHTRPTTEEDAQELPETEHVSTVNGEEAPVVAEEPGAITPDQSVEIPPPPSEIHTGEATFEEHSAESTATISNADALQQVEEPHTKRVQQRSRNRKKKAGSR</sequence>
<dbReference type="PANTHER" id="PTHR43401:SF2">
    <property type="entry name" value="L-THREONINE 3-DEHYDROGENASE"/>
    <property type="match status" value="1"/>
</dbReference>
<evidence type="ECO:0000313" key="4">
    <source>
        <dbReference type="EMBL" id="GLV57862.1"/>
    </source>
</evidence>
<name>A0ABQ6FUC4_9CHLR</name>
<dbReference type="InterPro" id="IPR050129">
    <property type="entry name" value="Zn_alcohol_dh"/>
</dbReference>
<feature type="domain" description="Alcohol dehydrogenase-like C-terminal" evidence="3">
    <location>
        <begin position="52"/>
        <end position="189"/>
    </location>
</feature>
<evidence type="ECO:0000313" key="5">
    <source>
        <dbReference type="Proteomes" id="UP001344906"/>
    </source>
</evidence>
<feature type="compositionally biased region" description="Acidic residues" evidence="2">
    <location>
        <begin position="319"/>
        <end position="328"/>
    </location>
</feature>
<feature type="compositionally biased region" description="Polar residues" evidence="2">
    <location>
        <begin position="628"/>
        <end position="638"/>
    </location>
</feature>
<comment type="caution">
    <text evidence="4">The sequence shown here is derived from an EMBL/GenBank/DDBJ whole genome shotgun (WGS) entry which is preliminary data.</text>
</comment>
<accession>A0ABQ6FUC4</accession>
<protein>
    <recommendedName>
        <fullName evidence="3">Alcohol dehydrogenase-like C-terminal domain-containing protein</fullName>
    </recommendedName>
</protein>
<dbReference type="InterPro" id="IPR013149">
    <property type="entry name" value="ADH-like_C"/>
</dbReference>
<feature type="compositionally biased region" description="Low complexity" evidence="2">
    <location>
        <begin position="587"/>
        <end position="599"/>
    </location>
</feature>
<dbReference type="PANTHER" id="PTHR43401">
    <property type="entry name" value="L-THREONINE 3-DEHYDROGENASE"/>
    <property type="match status" value="1"/>
</dbReference>
<feature type="region of interest" description="Disordered" evidence="2">
    <location>
        <begin position="279"/>
        <end position="328"/>
    </location>
</feature>
<evidence type="ECO:0000256" key="1">
    <source>
        <dbReference type="ARBA" id="ARBA00023002"/>
    </source>
</evidence>
<evidence type="ECO:0000259" key="3">
    <source>
        <dbReference type="Pfam" id="PF00107"/>
    </source>
</evidence>
<dbReference type="Gene3D" id="3.90.180.10">
    <property type="entry name" value="Medium-chain alcohol dehydrogenases, catalytic domain"/>
    <property type="match status" value="1"/>
</dbReference>
<feature type="region of interest" description="Disordered" evidence="2">
    <location>
        <begin position="418"/>
        <end position="664"/>
    </location>
</feature>